<feature type="region of interest" description="Disordered" evidence="1">
    <location>
        <begin position="1"/>
        <end position="34"/>
    </location>
</feature>
<dbReference type="EMBL" id="AP022612">
    <property type="protein sequence ID" value="BBZ33727.1"/>
    <property type="molecule type" value="Genomic_DNA"/>
</dbReference>
<reference evidence="2" key="1">
    <citation type="journal article" date="2019" name="Emerg. Microbes Infect.">
        <title>Comprehensive subspecies identification of 175 nontuberculous mycobacteria species based on 7547 genomic profiles.</title>
        <authorList>
            <person name="Matsumoto Y."/>
            <person name="Kinjo T."/>
            <person name="Motooka D."/>
            <person name="Nabeya D."/>
            <person name="Jung N."/>
            <person name="Uechi K."/>
            <person name="Horii T."/>
            <person name="Iida T."/>
            <person name="Fujita J."/>
            <person name="Nakamura S."/>
        </authorList>
    </citation>
    <scope>NUCLEOTIDE SEQUENCE [LARGE SCALE GENOMIC DNA]</scope>
    <source>
        <strain evidence="2">JCM 13671</strain>
    </source>
</reference>
<protein>
    <submittedName>
        <fullName evidence="2">Uncharacterized protein</fullName>
    </submittedName>
</protein>
<organism evidence="2 3">
    <name type="scientific">Mycolicibacterium confluentis</name>
    <dbReference type="NCBI Taxonomy" id="28047"/>
    <lineage>
        <taxon>Bacteria</taxon>
        <taxon>Bacillati</taxon>
        <taxon>Actinomycetota</taxon>
        <taxon>Actinomycetes</taxon>
        <taxon>Mycobacteriales</taxon>
        <taxon>Mycobacteriaceae</taxon>
        <taxon>Mycolicibacterium</taxon>
    </lineage>
</organism>
<gene>
    <name evidence="2" type="ORF">MCNF_23320</name>
</gene>
<feature type="compositionally biased region" description="Low complexity" evidence="1">
    <location>
        <begin position="1"/>
        <end position="13"/>
    </location>
</feature>
<sequence>MAAGASPATGTPPRALPGGTAPATSVAAGTAPDPDAGGIAAATSVAAGTAPDADVGGTAADAESTTAAGGVDALAGGMLVTTFVDAGGTVTDAGGVPAVTDVLALCNDSVTLPGFEAICCRMLTHGTPGLAGAMGLAAAVQLNSRTAPHRPPVATAVATERRTVSDMGYPASQASAFELPPKRIRRGGFALSSKCGFIETMPTGVRTVSVGDQTVTRTVS</sequence>
<reference evidence="2" key="2">
    <citation type="submission" date="2020-02" db="EMBL/GenBank/DDBJ databases">
        <authorList>
            <person name="Matsumoto Y."/>
            <person name="Motooka D."/>
            <person name="Nakamura S."/>
        </authorList>
    </citation>
    <scope>NUCLEOTIDE SEQUENCE</scope>
    <source>
        <strain evidence="2">JCM 13671</strain>
    </source>
</reference>
<dbReference type="Proteomes" id="UP000466931">
    <property type="component" value="Chromosome"/>
</dbReference>
<evidence type="ECO:0000313" key="2">
    <source>
        <dbReference type="EMBL" id="BBZ33727.1"/>
    </source>
</evidence>
<name>A0A7I7XWV0_9MYCO</name>
<evidence type="ECO:0000256" key="1">
    <source>
        <dbReference type="SAM" id="MobiDB-lite"/>
    </source>
</evidence>
<accession>A0A7I7XWV0</accession>
<dbReference type="AlphaFoldDB" id="A0A7I7XWV0"/>
<evidence type="ECO:0000313" key="3">
    <source>
        <dbReference type="Proteomes" id="UP000466931"/>
    </source>
</evidence>
<proteinExistence type="predicted"/>
<keyword evidence="3" id="KW-1185">Reference proteome</keyword>